<name>A0A2T3Z238_TRIA4</name>
<evidence type="ECO:0000313" key="2">
    <source>
        <dbReference type="Proteomes" id="UP000240493"/>
    </source>
</evidence>
<dbReference type="EMBL" id="KZ679265">
    <property type="protein sequence ID" value="PTB38874.1"/>
    <property type="molecule type" value="Genomic_DNA"/>
</dbReference>
<evidence type="ECO:0000313" key="1">
    <source>
        <dbReference type="EMBL" id="PTB38874.1"/>
    </source>
</evidence>
<gene>
    <name evidence="1" type="ORF">M441DRAFT_240539</name>
</gene>
<protein>
    <submittedName>
        <fullName evidence="1">Uncharacterized protein</fullName>
    </submittedName>
</protein>
<keyword evidence="2" id="KW-1185">Reference proteome</keyword>
<reference evidence="1 2" key="1">
    <citation type="submission" date="2016-07" db="EMBL/GenBank/DDBJ databases">
        <title>Multiple horizontal gene transfer events from other fungi enriched the ability of initially mycotrophic Trichoderma (Ascomycota) to feed on dead plant biomass.</title>
        <authorList>
            <consortium name="DOE Joint Genome Institute"/>
            <person name="Aerts A."/>
            <person name="Atanasova L."/>
            <person name="Chenthamara K."/>
            <person name="Zhang J."/>
            <person name="Grujic M."/>
            <person name="Henrissat B."/>
            <person name="Kuo A."/>
            <person name="Salamov A."/>
            <person name="Lipzen A."/>
            <person name="Labutti K."/>
            <person name="Barry K."/>
            <person name="Miao Y."/>
            <person name="Rahimi M.J."/>
            <person name="Shen Q."/>
            <person name="Grigoriev I.V."/>
            <person name="Kubicek C.P."/>
            <person name="Druzhinina I.S."/>
        </authorList>
    </citation>
    <scope>NUCLEOTIDE SEQUENCE [LARGE SCALE GENOMIC DNA]</scope>
    <source>
        <strain evidence="1 2">CBS 433.97</strain>
    </source>
</reference>
<accession>A0A2T3Z238</accession>
<dbReference type="AlphaFoldDB" id="A0A2T3Z238"/>
<organism evidence="1 2">
    <name type="scientific">Trichoderma asperellum (strain ATCC 204424 / CBS 433.97 / NBRC 101777)</name>
    <dbReference type="NCBI Taxonomy" id="1042311"/>
    <lineage>
        <taxon>Eukaryota</taxon>
        <taxon>Fungi</taxon>
        <taxon>Dikarya</taxon>
        <taxon>Ascomycota</taxon>
        <taxon>Pezizomycotina</taxon>
        <taxon>Sordariomycetes</taxon>
        <taxon>Hypocreomycetidae</taxon>
        <taxon>Hypocreales</taxon>
        <taxon>Hypocreaceae</taxon>
        <taxon>Trichoderma</taxon>
    </lineage>
</organism>
<sequence>MVARQGDRDRITGRKSPTCAQNQWTSRIEILPIRPSSHPHSCSGITSIYWRRGRTADAAQSLHPDWPLQFLPTLSVQGCYHSPSTSGVAELSRTSIAAPNRHYRRQQNVFFFFILRLQLLAALHKSCSAPSSDPLRNPLKLVSHRCLKRQKIARSCQRRWALRDQHRRALQHLTSLSGIKGPFAGDDPDLRWGLELLAVRAVVAATPHGAASLAS</sequence>
<proteinExistence type="predicted"/>
<dbReference type="Proteomes" id="UP000240493">
    <property type="component" value="Unassembled WGS sequence"/>
</dbReference>